<evidence type="ECO:0000313" key="2">
    <source>
        <dbReference type="EMBL" id="GAG82773.1"/>
    </source>
</evidence>
<dbReference type="AlphaFoldDB" id="X1BF76"/>
<keyword evidence="1" id="KW-0472">Membrane</keyword>
<evidence type="ECO:0000256" key="1">
    <source>
        <dbReference type="SAM" id="Phobius"/>
    </source>
</evidence>
<keyword evidence="1" id="KW-0812">Transmembrane</keyword>
<reference evidence="2" key="1">
    <citation type="journal article" date="2014" name="Front. Microbiol.">
        <title>High frequency of phylogenetically diverse reductive dehalogenase-homologous genes in deep subseafloor sedimentary metagenomes.</title>
        <authorList>
            <person name="Kawai M."/>
            <person name="Futagami T."/>
            <person name="Toyoda A."/>
            <person name="Takaki Y."/>
            <person name="Nishi S."/>
            <person name="Hori S."/>
            <person name="Arai W."/>
            <person name="Tsubouchi T."/>
            <person name="Morono Y."/>
            <person name="Uchiyama I."/>
            <person name="Ito T."/>
            <person name="Fujiyama A."/>
            <person name="Inagaki F."/>
            <person name="Takami H."/>
        </authorList>
    </citation>
    <scope>NUCLEOTIDE SEQUENCE</scope>
    <source>
        <strain evidence="2">Expedition CK06-06</strain>
    </source>
</reference>
<organism evidence="2">
    <name type="scientific">marine sediment metagenome</name>
    <dbReference type="NCBI Taxonomy" id="412755"/>
    <lineage>
        <taxon>unclassified sequences</taxon>
        <taxon>metagenomes</taxon>
        <taxon>ecological metagenomes</taxon>
    </lineage>
</organism>
<gene>
    <name evidence="2" type="ORF">S01H4_35954</name>
</gene>
<accession>X1BF76</accession>
<protein>
    <submittedName>
        <fullName evidence="2">Uncharacterized protein</fullName>
    </submittedName>
</protein>
<dbReference type="EMBL" id="BART01019171">
    <property type="protein sequence ID" value="GAG82773.1"/>
    <property type="molecule type" value="Genomic_DNA"/>
</dbReference>
<name>X1BF76_9ZZZZ</name>
<keyword evidence="1" id="KW-1133">Transmembrane helix</keyword>
<comment type="caution">
    <text evidence="2">The sequence shown here is derived from an EMBL/GenBank/DDBJ whole genome shotgun (WGS) entry which is preliminary data.</text>
</comment>
<proteinExistence type="predicted"/>
<sequence>MEIIEVSHSIANRYSNHIEINKNLKKYPDLLKPILEHELSHTDKPWTFQDFKLDFVSKSKVPFLKLIKFMFRHPASFLQLSPILYSKRKGLIIDVNLLVMYLIMLLVFSITIYIGVKYL</sequence>
<feature type="transmembrane region" description="Helical" evidence="1">
    <location>
        <begin position="95"/>
        <end position="116"/>
    </location>
</feature>